<evidence type="ECO:0000313" key="2">
    <source>
        <dbReference type="Proteomes" id="UP000593766"/>
    </source>
</evidence>
<dbReference type="GeneID" id="59454207"/>
<gene>
    <name evidence="1" type="ORF">IMZ38_02275</name>
</gene>
<protein>
    <submittedName>
        <fullName evidence="1">Uncharacterized protein</fullName>
    </submittedName>
</protein>
<proteinExistence type="predicted"/>
<dbReference type="SUPFAM" id="SSF53756">
    <property type="entry name" value="UDP-Glycosyltransferase/glycogen phosphorylase"/>
    <property type="match status" value="1"/>
</dbReference>
<dbReference type="RefSeq" id="WP_193436572.1">
    <property type="nucleotide sequence ID" value="NZ_CP063144.1"/>
</dbReference>
<evidence type="ECO:0000313" key="1">
    <source>
        <dbReference type="EMBL" id="QOR94775.1"/>
    </source>
</evidence>
<name>A0A7M1UR87_9CREN</name>
<reference evidence="1 2" key="1">
    <citation type="submission" date="2020-10" db="EMBL/GenBank/DDBJ databases">
        <title>Complete genome sequence of Thermosphaera aggregans strain 3507.</title>
        <authorList>
            <person name="Zayulina K.S."/>
            <person name="Elcheninov A.G."/>
            <person name="Toshchakov S.V."/>
            <person name="Kublanov I.V."/>
            <person name="Kochetkova T.V."/>
        </authorList>
    </citation>
    <scope>NUCLEOTIDE SEQUENCE [LARGE SCALE GENOMIC DNA]</scope>
    <source>
        <strain evidence="1 2">3507</strain>
    </source>
</reference>
<dbReference type="AlphaFoldDB" id="A0A7M1UR87"/>
<dbReference type="OrthoDB" id="131038at2157"/>
<accession>A0A7M1UR87</accession>
<dbReference type="KEGG" id="tcs:IMZ38_02275"/>
<organism evidence="1 2">
    <name type="scientific">Thermosphaera chiliense</name>
    <dbReference type="NCBI Taxonomy" id="3402707"/>
    <lineage>
        <taxon>Archaea</taxon>
        <taxon>Thermoproteota</taxon>
        <taxon>Thermoprotei</taxon>
        <taxon>Desulfurococcales</taxon>
        <taxon>Desulfurococcaceae</taxon>
        <taxon>Thermosphaera</taxon>
    </lineage>
</organism>
<keyword evidence="2" id="KW-1185">Reference proteome</keyword>
<dbReference type="Proteomes" id="UP000593766">
    <property type="component" value="Chromosome"/>
</dbReference>
<sequence length="133" mass="15456">MYDFARDRVGPATLRSFILHEILERRRKIVSVVTSSLMNEVFGKYYNKLGIMADALIFVSRAQMNLIHSLIPYIKDKSYLIYNPIPNYSLIKAEKKGVSYFGGKSFAKGFYVLMRTIEQLTRLAGVWRRMYSV</sequence>
<dbReference type="EMBL" id="CP063144">
    <property type="protein sequence ID" value="QOR94775.1"/>
    <property type="molecule type" value="Genomic_DNA"/>
</dbReference>